<dbReference type="InterPro" id="IPR001646">
    <property type="entry name" value="5peptide_repeat"/>
</dbReference>
<dbReference type="SUPFAM" id="SSF141571">
    <property type="entry name" value="Pentapeptide repeat-like"/>
    <property type="match status" value="1"/>
</dbReference>
<dbReference type="PANTHER" id="PTHR14136:SF17">
    <property type="entry name" value="BTB_POZ DOMAIN-CONTAINING PROTEIN KCTD9"/>
    <property type="match status" value="1"/>
</dbReference>
<dbReference type="EMBL" id="CADCVH010000055">
    <property type="protein sequence ID" value="CAA9457977.1"/>
    <property type="molecule type" value="Genomic_DNA"/>
</dbReference>
<dbReference type="InterPro" id="IPR051082">
    <property type="entry name" value="Pentapeptide-BTB/POZ_domain"/>
</dbReference>
<dbReference type="Pfam" id="PF00805">
    <property type="entry name" value="Pentapeptide"/>
    <property type="match status" value="1"/>
</dbReference>
<sequence length="113" mass="12301">MRLYRRAPERLRASAELVRTCTFKGASLFSAEFEECKLVGASLEEADLTATVLRGVDLSYANLSEKRDLKGQDLGGVRLVEAHAGCDLSGTDLGGTRTFPAPTSRAPRWRALT</sequence>
<dbReference type="AlphaFoldDB" id="A0A6J4R5L3"/>
<dbReference type="Gene3D" id="2.160.20.80">
    <property type="entry name" value="E3 ubiquitin-protein ligase SopA"/>
    <property type="match status" value="1"/>
</dbReference>
<reference evidence="1" key="1">
    <citation type="submission" date="2020-02" db="EMBL/GenBank/DDBJ databases">
        <authorList>
            <person name="Meier V. D."/>
        </authorList>
    </citation>
    <scope>NUCLEOTIDE SEQUENCE</scope>
    <source>
        <strain evidence="1">AVDCRST_MAG02</strain>
    </source>
</reference>
<name>A0A6J4R5L3_9ACTN</name>
<organism evidence="1">
    <name type="scientific">uncultured Rubrobacteraceae bacterium</name>
    <dbReference type="NCBI Taxonomy" id="349277"/>
    <lineage>
        <taxon>Bacteria</taxon>
        <taxon>Bacillati</taxon>
        <taxon>Actinomycetota</taxon>
        <taxon>Rubrobacteria</taxon>
        <taxon>Rubrobacterales</taxon>
        <taxon>Rubrobacteraceae</taxon>
        <taxon>environmental samples</taxon>
    </lineage>
</organism>
<evidence type="ECO:0000313" key="1">
    <source>
        <dbReference type="EMBL" id="CAA9457977.1"/>
    </source>
</evidence>
<proteinExistence type="predicted"/>
<gene>
    <name evidence="1" type="ORF">AVDCRST_MAG02-1772</name>
</gene>
<dbReference type="PANTHER" id="PTHR14136">
    <property type="entry name" value="BTB_POZ DOMAIN-CONTAINING PROTEIN KCTD9"/>
    <property type="match status" value="1"/>
</dbReference>
<evidence type="ECO:0008006" key="2">
    <source>
        <dbReference type="Google" id="ProtNLM"/>
    </source>
</evidence>
<accession>A0A6J4R5L3</accession>
<protein>
    <recommendedName>
        <fullName evidence="2">Pentapeptide repeat family protein</fullName>
    </recommendedName>
</protein>